<dbReference type="PANTHER" id="PTHR10257:SF3">
    <property type="entry name" value="SERINE_THREONINE-PROTEIN PHOSPHATASE 2A 56 KDA REGULATORY SUBUNIT GAMMA ISOFORM"/>
    <property type="match status" value="1"/>
</dbReference>
<organism evidence="2 3">
    <name type="scientific">Tritrichomonas foetus</name>
    <dbReference type="NCBI Taxonomy" id="1144522"/>
    <lineage>
        <taxon>Eukaryota</taxon>
        <taxon>Metamonada</taxon>
        <taxon>Parabasalia</taxon>
        <taxon>Tritrichomonadida</taxon>
        <taxon>Tritrichomonadidae</taxon>
        <taxon>Tritrichomonas</taxon>
    </lineage>
</organism>
<name>A0A1J4L061_9EUKA</name>
<dbReference type="GO" id="GO:0000159">
    <property type="term" value="C:protein phosphatase type 2A complex"/>
    <property type="evidence" value="ECO:0007669"/>
    <property type="project" value="InterPro"/>
</dbReference>
<dbReference type="InterPro" id="IPR002554">
    <property type="entry name" value="PP2A_B56"/>
</dbReference>
<dbReference type="Gene3D" id="1.25.10.10">
    <property type="entry name" value="Leucine-rich Repeat Variant"/>
    <property type="match status" value="1"/>
</dbReference>
<dbReference type="Pfam" id="PF01603">
    <property type="entry name" value="B56"/>
    <property type="match status" value="1"/>
</dbReference>
<dbReference type="OrthoDB" id="10264446at2759"/>
<dbReference type="SUPFAM" id="SSF48371">
    <property type="entry name" value="ARM repeat"/>
    <property type="match status" value="1"/>
</dbReference>
<evidence type="ECO:0000256" key="1">
    <source>
        <dbReference type="SAM" id="MobiDB-lite"/>
    </source>
</evidence>
<sequence>MLLKYTTRKSSAISLIKKNNMGPANLIRSVHFTLKTETLPPMDQINNTKNNSTNITSKTKGKISDRKDEPTIDTDIPMVFYTIEYSRKKNHKDLVVEKYPPLPVMFAKEYTKLLEMKIKLCSILCDFSDPEADKDAKTTKTNTLQELFNVVSIPSNHSIFSDPTKDIFFSMIKTNLSRGIPPIHKKLLFSEEEPPIVDVNWPHLALIYQSLMKYYELSPNDERFNASFIKMMISLTRAPDMNEREYIVSFFKAYLNSHPEKENGIFKEMAYLLIGYREKQYEPFCVTTILKIYLARFQLDQKANEFHTAIFLKAILPLIHTQHIFAFYPLFGDIFDLFINLDQSLATKIILQVIKAWPSLKPSKQLLFINLLNFMVERVPLPDFIKVSHKIFQLYATIAQLNMAKVVEESLKIWNNVRILPMILECSRKIFPIVFPAYNRTSKFHWNNKTQNALFNALKSMHDADPFVFDELVNKNKRTRENSQGSNQKNWAMIARMASKVDRTINLASTLAEIQIKFNENPRTEMTITNKSTPNLLNIRR</sequence>
<dbReference type="GO" id="GO:0007165">
    <property type="term" value="P:signal transduction"/>
    <property type="evidence" value="ECO:0007669"/>
    <property type="project" value="InterPro"/>
</dbReference>
<keyword evidence="3" id="KW-1185">Reference proteome</keyword>
<dbReference type="FunFam" id="1.25.10.10:FF:000331">
    <property type="entry name" value="Phosphoprotein phosphatase, putative"/>
    <property type="match status" value="1"/>
</dbReference>
<reference evidence="2" key="1">
    <citation type="submission" date="2016-10" db="EMBL/GenBank/DDBJ databases">
        <authorList>
            <person name="Benchimol M."/>
            <person name="Almeida L.G."/>
            <person name="Vasconcelos A.T."/>
            <person name="Perreira-Neves A."/>
            <person name="Rosa I.A."/>
            <person name="Tasca T."/>
            <person name="Bogo M.R."/>
            <person name="de Souza W."/>
        </authorList>
    </citation>
    <scope>NUCLEOTIDE SEQUENCE [LARGE SCALE GENOMIC DNA]</scope>
    <source>
        <strain evidence="2">K</strain>
    </source>
</reference>
<feature type="region of interest" description="Disordered" evidence="1">
    <location>
        <begin position="41"/>
        <end position="68"/>
    </location>
</feature>
<dbReference type="AlphaFoldDB" id="A0A1J4L061"/>
<evidence type="ECO:0000313" key="2">
    <source>
        <dbReference type="EMBL" id="OHT16802.1"/>
    </source>
</evidence>
<dbReference type="VEuPathDB" id="TrichDB:TRFO_12868"/>
<gene>
    <name evidence="2" type="ORF">TRFO_12868</name>
</gene>
<feature type="compositionally biased region" description="Low complexity" evidence="1">
    <location>
        <begin position="45"/>
        <end position="58"/>
    </location>
</feature>
<dbReference type="InterPro" id="IPR016024">
    <property type="entry name" value="ARM-type_fold"/>
</dbReference>
<dbReference type="Proteomes" id="UP000179807">
    <property type="component" value="Unassembled WGS sequence"/>
</dbReference>
<dbReference type="RefSeq" id="XP_068369938.1">
    <property type="nucleotide sequence ID" value="XM_068496897.1"/>
</dbReference>
<proteinExistence type="predicted"/>
<evidence type="ECO:0000313" key="3">
    <source>
        <dbReference type="Proteomes" id="UP000179807"/>
    </source>
</evidence>
<accession>A0A1J4L061</accession>
<dbReference type="PANTHER" id="PTHR10257">
    <property type="entry name" value="SERINE/THREONINE PROTEIN PHOSPHATASE 2A PP2A REGULATORY SUBUNIT B"/>
    <property type="match status" value="1"/>
</dbReference>
<dbReference type="GO" id="GO:0019888">
    <property type="term" value="F:protein phosphatase regulator activity"/>
    <property type="evidence" value="ECO:0007669"/>
    <property type="project" value="InterPro"/>
</dbReference>
<dbReference type="EMBL" id="MLAK01000068">
    <property type="protein sequence ID" value="OHT16802.1"/>
    <property type="molecule type" value="Genomic_DNA"/>
</dbReference>
<protein>
    <submittedName>
        <fullName evidence="2">Phosphoprotein phosphatase</fullName>
    </submittedName>
</protein>
<dbReference type="InterPro" id="IPR011989">
    <property type="entry name" value="ARM-like"/>
</dbReference>
<comment type="caution">
    <text evidence="2">The sequence shown here is derived from an EMBL/GenBank/DDBJ whole genome shotgun (WGS) entry which is preliminary data.</text>
</comment>
<dbReference type="GeneID" id="94831601"/>